<dbReference type="PANTHER" id="PTHR31270:SF1">
    <property type="entry name" value="GLUTAMINYL-PEPTIDE CYCLOTRANSFERASE"/>
    <property type="match status" value="1"/>
</dbReference>
<name>V7PBV7_PLAYE</name>
<dbReference type="Pfam" id="PF05096">
    <property type="entry name" value="Glu_cyclase_2"/>
    <property type="match status" value="2"/>
</dbReference>
<keyword evidence="1" id="KW-0812">Transmembrane</keyword>
<reference evidence="2 3" key="1">
    <citation type="submission" date="2013-11" db="EMBL/GenBank/DDBJ databases">
        <title>The Genome Sequence of Plasmodium yoelii 17X.</title>
        <authorList>
            <consortium name="The Broad Institute Genomics Platform"/>
            <consortium name="The Broad Institute Genome Sequencing Center for Infectious Disease"/>
            <person name="Neafsey D."/>
            <person name="Adams J."/>
            <person name="Walker B."/>
            <person name="Young S.K."/>
            <person name="Zeng Q."/>
            <person name="Gargeya S."/>
            <person name="Fitzgerald M."/>
            <person name="Haas B."/>
            <person name="Abouelleil A."/>
            <person name="Alvarado L."/>
            <person name="Chapman S.B."/>
            <person name="Gainer-Dewar J."/>
            <person name="Goldberg J."/>
            <person name="Griggs A."/>
            <person name="Gujja S."/>
            <person name="Hansen M."/>
            <person name="Howarth C."/>
            <person name="Imamovic A."/>
            <person name="Ireland A."/>
            <person name="Larimer J."/>
            <person name="McCowan C."/>
            <person name="Murphy C."/>
            <person name="Pearson M."/>
            <person name="Poon T.W."/>
            <person name="Priest M."/>
            <person name="Roberts A."/>
            <person name="Saif S."/>
            <person name="Shea T."/>
            <person name="Sykes S."/>
            <person name="Wortman J."/>
            <person name="Nusbaum C."/>
            <person name="Birren B."/>
        </authorList>
    </citation>
    <scope>NUCLEOTIDE SEQUENCE [LARGE SCALE GENOMIC DNA]</scope>
    <source>
        <strain evidence="2 3">17X</strain>
    </source>
</reference>
<dbReference type="EMBL" id="KI635825">
    <property type="protein sequence ID" value="ETB56238.1"/>
    <property type="molecule type" value="Genomic_DNA"/>
</dbReference>
<dbReference type="SUPFAM" id="SSF50969">
    <property type="entry name" value="YVTN repeat-like/Quinoprotein amine dehydrogenase"/>
    <property type="match status" value="1"/>
</dbReference>
<keyword evidence="3" id="KW-1185">Reference proteome</keyword>
<protein>
    <recommendedName>
        <fullName evidence="4">Glutamine cyclotransferase</fullName>
    </recommendedName>
</protein>
<accession>V7PBV7</accession>
<dbReference type="AlphaFoldDB" id="V7PBV7"/>
<dbReference type="Proteomes" id="UP000018538">
    <property type="component" value="Unassembled WGS sequence"/>
</dbReference>
<evidence type="ECO:0000313" key="2">
    <source>
        <dbReference type="EMBL" id="ETB56237.1"/>
    </source>
</evidence>
<dbReference type="EMBL" id="KI635825">
    <property type="protein sequence ID" value="ETB56237.1"/>
    <property type="molecule type" value="Genomic_DNA"/>
</dbReference>
<dbReference type="InterPro" id="IPR011044">
    <property type="entry name" value="Quino_amine_DH_bsu"/>
</dbReference>
<keyword evidence="1" id="KW-0472">Membrane</keyword>
<dbReference type="GO" id="GO:0016603">
    <property type="term" value="F:glutaminyl-peptide cyclotransferase activity"/>
    <property type="evidence" value="ECO:0007669"/>
    <property type="project" value="InterPro"/>
</dbReference>
<dbReference type="InterPro" id="IPR007788">
    <property type="entry name" value="QCT"/>
</dbReference>
<feature type="transmembrane region" description="Helical" evidence="1">
    <location>
        <begin position="31"/>
        <end position="54"/>
    </location>
</feature>
<gene>
    <name evidence="2" type="ORF">YYC_05691</name>
</gene>
<sequence>MANKLVARKKIATHIIRENSLVKKKRSLKRVVILVIIICMLIAATVLLILHFVLNGNSNYPIDIGIYSYEIINKYNHIHDPIIGKQANVDSIIHQRYINNHPFTQGLLYIDGNTLIESSGLYAVSYLRKFKLNTGATERYYNLTNNYFAEGIALVVEPETYRKFIFVLTYKENTILVFDYNTFELYNTFEHDLNGYGLTSNLDPIHSIEDLKNGKFANYQKLWTTSGSEFLYELEIPNNFKKTNKINIINKKKVTCAGFTIKHINELEYHLQEKTIYANIFMTNLVIEIDISRGSCLKIINLSGLIDQNTNKQKTERNRESFLNGIAINPVNSKEALPNLLVTGKFWPNLFEIKLVKTNGMNPNSVLVEYFKTIRHNNNP</sequence>
<evidence type="ECO:0000256" key="1">
    <source>
        <dbReference type="SAM" id="Phobius"/>
    </source>
</evidence>
<keyword evidence="1" id="KW-1133">Transmembrane helix</keyword>
<organism evidence="2 3">
    <name type="scientific">Plasmodium yoelii 17X</name>
    <dbReference type="NCBI Taxonomy" id="1323249"/>
    <lineage>
        <taxon>Eukaryota</taxon>
        <taxon>Sar</taxon>
        <taxon>Alveolata</taxon>
        <taxon>Apicomplexa</taxon>
        <taxon>Aconoidasida</taxon>
        <taxon>Haemosporida</taxon>
        <taxon>Plasmodiidae</taxon>
        <taxon>Plasmodium</taxon>
        <taxon>Plasmodium (Vinckeia)</taxon>
    </lineage>
</organism>
<dbReference type="PANTHER" id="PTHR31270">
    <property type="entry name" value="GLUTAMINYL-PEPTIDE CYCLOTRANSFERASE"/>
    <property type="match status" value="1"/>
</dbReference>
<evidence type="ECO:0000313" key="3">
    <source>
        <dbReference type="Proteomes" id="UP000018538"/>
    </source>
</evidence>
<proteinExistence type="predicted"/>
<evidence type="ECO:0008006" key="4">
    <source>
        <dbReference type="Google" id="ProtNLM"/>
    </source>
</evidence>
<dbReference type="OrthoDB" id="409395at2759"/>